<gene>
    <name evidence="1" type="ORF">K491DRAFT_6653</name>
</gene>
<proteinExistence type="predicted"/>
<dbReference type="EMBL" id="MU004288">
    <property type="protein sequence ID" value="KAF2662899.1"/>
    <property type="molecule type" value="Genomic_DNA"/>
</dbReference>
<reference evidence="1" key="1">
    <citation type="journal article" date="2020" name="Stud. Mycol.">
        <title>101 Dothideomycetes genomes: a test case for predicting lifestyles and emergence of pathogens.</title>
        <authorList>
            <person name="Haridas S."/>
            <person name="Albert R."/>
            <person name="Binder M."/>
            <person name="Bloem J."/>
            <person name="Labutti K."/>
            <person name="Salamov A."/>
            <person name="Andreopoulos B."/>
            <person name="Baker S."/>
            <person name="Barry K."/>
            <person name="Bills G."/>
            <person name="Bluhm B."/>
            <person name="Cannon C."/>
            <person name="Castanera R."/>
            <person name="Culley D."/>
            <person name="Daum C."/>
            <person name="Ezra D."/>
            <person name="Gonzalez J."/>
            <person name="Henrissat B."/>
            <person name="Kuo A."/>
            <person name="Liang C."/>
            <person name="Lipzen A."/>
            <person name="Lutzoni F."/>
            <person name="Magnuson J."/>
            <person name="Mondo S."/>
            <person name="Nolan M."/>
            <person name="Ohm R."/>
            <person name="Pangilinan J."/>
            <person name="Park H.-J."/>
            <person name="Ramirez L."/>
            <person name="Alfaro M."/>
            <person name="Sun H."/>
            <person name="Tritt A."/>
            <person name="Yoshinaga Y."/>
            <person name="Zwiers L.-H."/>
            <person name="Turgeon B."/>
            <person name="Goodwin S."/>
            <person name="Spatafora J."/>
            <person name="Crous P."/>
            <person name="Grigoriev I."/>
        </authorList>
    </citation>
    <scope>NUCLEOTIDE SEQUENCE</scope>
    <source>
        <strain evidence="1">CBS 122681</strain>
    </source>
</reference>
<sequence length="482" mass="53460">MSNTSHPRYDQSKPWTPVYESFAPDIASCGCHCSYGPQHICSIAPGHRTYRVPNFPTPDAFSSAGIISSNTVPSTNPPFLTARMKKDAEEHSRLHLFTRAGRLAEQQKLADLHSLSQRVPDPAPVYQQMNIQFLSLQREPLPTHAPGFTTPLIDDKTLPPPDPYTTSRFPSDAAESSYLESLECQIAVLKSQRLHIEHQRESRTSTPNPLSTTWYLSLTYTLLMATTLALSSHTPSNGTTYLLGALLALLLRLRTKADTTHAPPLAILTGVLCWTLPSGKTPYVLGVLLTWLIGDEVPGSEIARFKRESYTGLLSLAVYMIGFIQGVDGNSIPHLIADEAFVYWVPFALVAVLGVPHVYARFPGKPSVVGWAERRMEAVERAVDHWQALGRMVRFVLGSWVRENGEFLAGSCCKWDSVRAMRWRGRVGSMAGDAWFWVKVAVVVGALNWGHVRWMEWSDMVEPVVLRMSGLGDRVGVVRIGA</sequence>
<keyword evidence="2" id="KW-1185">Reference proteome</keyword>
<dbReference type="AlphaFoldDB" id="A0A6A6TS51"/>
<organism evidence="1 2">
    <name type="scientific">Lophiostoma macrostomum CBS 122681</name>
    <dbReference type="NCBI Taxonomy" id="1314788"/>
    <lineage>
        <taxon>Eukaryota</taxon>
        <taxon>Fungi</taxon>
        <taxon>Dikarya</taxon>
        <taxon>Ascomycota</taxon>
        <taxon>Pezizomycotina</taxon>
        <taxon>Dothideomycetes</taxon>
        <taxon>Pleosporomycetidae</taxon>
        <taxon>Pleosporales</taxon>
        <taxon>Lophiostomataceae</taxon>
        <taxon>Lophiostoma</taxon>
    </lineage>
</organism>
<dbReference type="Proteomes" id="UP000799324">
    <property type="component" value="Unassembled WGS sequence"/>
</dbReference>
<protein>
    <submittedName>
        <fullName evidence="1">Uncharacterized protein</fullName>
    </submittedName>
</protein>
<evidence type="ECO:0000313" key="2">
    <source>
        <dbReference type="Proteomes" id="UP000799324"/>
    </source>
</evidence>
<evidence type="ECO:0000313" key="1">
    <source>
        <dbReference type="EMBL" id="KAF2662899.1"/>
    </source>
</evidence>
<accession>A0A6A6TS51</accession>
<name>A0A6A6TS51_9PLEO</name>